<accession>A0AAE4JUQ9</accession>
<dbReference type="InterPro" id="IPR001623">
    <property type="entry name" value="DnaJ_domain"/>
</dbReference>
<dbReference type="RefSeq" id="WP_322876621.1">
    <property type="nucleotide sequence ID" value="NZ_JAVMIP010000001.1"/>
</dbReference>
<dbReference type="Gene3D" id="1.10.287.110">
    <property type="entry name" value="DnaJ domain"/>
    <property type="match status" value="1"/>
</dbReference>
<dbReference type="PRINTS" id="PR00625">
    <property type="entry name" value="JDOMAIN"/>
</dbReference>
<dbReference type="SMART" id="SM00271">
    <property type="entry name" value="DnaJ"/>
    <property type="match status" value="1"/>
</dbReference>
<dbReference type="Gene3D" id="2.60.260.20">
    <property type="entry name" value="Urease metallochaperone UreE, N-terminal domain"/>
    <property type="match status" value="2"/>
</dbReference>
<keyword evidence="5" id="KW-1185">Reference proteome</keyword>
<comment type="caution">
    <text evidence="4">The sequence shown here is derived from an EMBL/GenBank/DDBJ whole genome shotgun (WGS) entry which is preliminary data.</text>
</comment>
<name>A0AAE4JUQ9_9CYAN</name>
<dbReference type="Pfam" id="PF00226">
    <property type="entry name" value="DnaJ"/>
    <property type="match status" value="1"/>
</dbReference>
<dbReference type="PROSITE" id="PS50076">
    <property type="entry name" value="DNAJ_2"/>
    <property type="match status" value="1"/>
</dbReference>
<feature type="compositionally biased region" description="Basic and acidic residues" evidence="2">
    <location>
        <begin position="139"/>
        <end position="149"/>
    </location>
</feature>
<proteinExistence type="predicted"/>
<dbReference type="CDD" id="cd10747">
    <property type="entry name" value="DnaJ_C"/>
    <property type="match status" value="1"/>
</dbReference>
<sequence>MQNFRDYYQLLGVDRAAPGDEIKKAYRRQARLYHPDLNPGDINAEEMFKAIGEAYQVLSDPAKREQYDRYGAHWQQPGFNSRQRDHNRSTTVRSNGVGRAAVAEGIDIEDFDDFQDFLDQLLGRRGKTTYTTRRSPTAAERRTSPEDPFRPGVTKNTYSPRPLRRDAEASLEVPLKKAYQGGRERIRLGDGRSLEVTLPPGMITGQRIRLRNQGTGGGDLYLRIEILPHNLFRLDGIDVICQLPVTPSEAVLGGQIEAPTLDGWVKLSVPPGVRSGQRLRLAGKGYLTEAGERGDQLVEIRIEVPRDMSQAELDLYRQLRQMETYNPREQLL</sequence>
<dbReference type="Proteomes" id="UP001268256">
    <property type="component" value="Unassembled WGS sequence"/>
</dbReference>
<dbReference type="InterPro" id="IPR036869">
    <property type="entry name" value="J_dom_sf"/>
</dbReference>
<feature type="region of interest" description="Disordered" evidence="2">
    <location>
        <begin position="75"/>
        <end position="95"/>
    </location>
</feature>
<dbReference type="GO" id="GO:0042026">
    <property type="term" value="P:protein refolding"/>
    <property type="evidence" value="ECO:0007669"/>
    <property type="project" value="TreeGrafter"/>
</dbReference>
<dbReference type="PANTHER" id="PTHR43096:SF52">
    <property type="entry name" value="DNAJ HOMOLOG 1, MITOCHONDRIAL-RELATED"/>
    <property type="match status" value="1"/>
</dbReference>
<dbReference type="InterPro" id="IPR018253">
    <property type="entry name" value="DnaJ_domain_CS"/>
</dbReference>
<dbReference type="AlphaFoldDB" id="A0AAE4JUQ9"/>
<gene>
    <name evidence="4" type="ORF">RIF25_00555</name>
</gene>
<evidence type="ECO:0000313" key="5">
    <source>
        <dbReference type="Proteomes" id="UP001268256"/>
    </source>
</evidence>
<dbReference type="GO" id="GO:0051082">
    <property type="term" value="F:unfolded protein binding"/>
    <property type="evidence" value="ECO:0007669"/>
    <property type="project" value="InterPro"/>
</dbReference>
<dbReference type="FunFam" id="2.60.260.20:FF:000013">
    <property type="entry name" value="DnaJ subfamily B member 11"/>
    <property type="match status" value="1"/>
</dbReference>
<dbReference type="EMBL" id="JAVMIP010000001">
    <property type="protein sequence ID" value="MDS3859286.1"/>
    <property type="molecule type" value="Genomic_DNA"/>
</dbReference>
<dbReference type="CDD" id="cd06257">
    <property type="entry name" value="DnaJ"/>
    <property type="match status" value="1"/>
</dbReference>
<organism evidence="4 5">
    <name type="scientific">Pseudocalidococcus azoricus BACA0444</name>
    <dbReference type="NCBI Taxonomy" id="2918990"/>
    <lineage>
        <taxon>Bacteria</taxon>
        <taxon>Bacillati</taxon>
        <taxon>Cyanobacteriota</taxon>
        <taxon>Cyanophyceae</taxon>
        <taxon>Acaryochloridales</taxon>
        <taxon>Thermosynechococcaceae</taxon>
        <taxon>Pseudocalidococcus</taxon>
        <taxon>Pseudocalidococcus azoricus</taxon>
    </lineage>
</organism>
<dbReference type="SUPFAM" id="SSF49493">
    <property type="entry name" value="HSP40/DnaJ peptide-binding domain"/>
    <property type="match status" value="2"/>
</dbReference>
<keyword evidence="1" id="KW-0143">Chaperone</keyword>
<evidence type="ECO:0000256" key="1">
    <source>
        <dbReference type="ARBA" id="ARBA00023186"/>
    </source>
</evidence>
<dbReference type="PANTHER" id="PTHR43096">
    <property type="entry name" value="DNAJ HOMOLOG 1, MITOCHONDRIAL-RELATED"/>
    <property type="match status" value="1"/>
</dbReference>
<dbReference type="InterPro" id="IPR002939">
    <property type="entry name" value="DnaJ_C"/>
</dbReference>
<dbReference type="InterPro" id="IPR008971">
    <property type="entry name" value="HSP40/DnaJ_pept-bd"/>
</dbReference>
<evidence type="ECO:0000256" key="2">
    <source>
        <dbReference type="SAM" id="MobiDB-lite"/>
    </source>
</evidence>
<dbReference type="Pfam" id="PF01556">
    <property type="entry name" value="DnaJ_C"/>
    <property type="match status" value="1"/>
</dbReference>
<feature type="domain" description="J" evidence="3">
    <location>
        <begin position="6"/>
        <end position="71"/>
    </location>
</feature>
<protein>
    <submittedName>
        <fullName evidence="4">J domain-containing protein</fullName>
    </submittedName>
</protein>
<feature type="region of interest" description="Disordered" evidence="2">
    <location>
        <begin position="128"/>
        <end position="169"/>
    </location>
</feature>
<reference evidence="5" key="1">
    <citation type="submission" date="2023-07" db="EMBL/GenBank/DDBJ databases">
        <authorList>
            <person name="Luz R."/>
            <person name="Cordeiro R."/>
            <person name="Fonseca A."/>
            <person name="Goncalves V."/>
        </authorList>
    </citation>
    <scope>NUCLEOTIDE SEQUENCE [LARGE SCALE GENOMIC DNA]</scope>
    <source>
        <strain evidence="5">BACA0444</strain>
    </source>
</reference>
<evidence type="ECO:0000259" key="3">
    <source>
        <dbReference type="PROSITE" id="PS50076"/>
    </source>
</evidence>
<dbReference type="PROSITE" id="PS00636">
    <property type="entry name" value="DNAJ_1"/>
    <property type="match status" value="1"/>
</dbReference>
<dbReference type="SUPFAM" id="SSF46565">
    <property type="entry name" value="Chaperone J-domain"/>
    <property type="match status" value="1"/>
</dbReference>
<evidence type="ECO:0000313" key="4">
    <source>
        <dbReference type="EMBL" id="MDS3859286.1"/>
    </source>
</evidence>
<dbReference type="GO" id="GO:0005737">
    <property type="term" value="C:cytoplasm"/>
    <property type="evidence" value="ECO:0007669"/>
    <property type="project" value="TreeGrafter"/>
</dbReference>